<gene>
    <name evidence="3" type="primary">CSON012548</name>
</gene>
<dbReference type="InterPro" id="IPR035587">
    <property type="entry name" value="DUS-like_FMN-bd"/>
</dbReference>
<dbReference type="AlphaFoldDB" id="A0A336LH12"/>
<organism evidence="3">
    <name type="scientific">Culicoides sonorensis</name>
    <name type="common">Biting midge</name>
    <dbReference type="NCBI Taxonomy" id="179676"/>
    <lineage>
        <taxon>Eukaryota</taxon>
        <taxon>Metazoa</taxon>
        <taxon>Ecdysozoa</taxon>
        <taxon>Arthropoda</taxon>
        <taxon>Hexapoda</taxon>
        <taxon>Insecta</taxon>
        <taxon>Pterygota</taxon>
        <taxon>Neoptera</taxon>
        <taxon>Endopterygota</taxon>
        <taxon>Diptera</taxon>
        <taxon>Nematocera</taxon>
        <taxon>Chironomoidea</taxon>
        <taxon>Ceratopogonidae</taxon>
        <taxon>Ceratopogoninae</taxon>
        <taxon>Culicoides</taxon>
        <taxon>Monoculicoides</taxon>
    </lineage>
</organism>
<dbReference type="EMBL" id="UFQT01000005">
    <property type="protein sequence ID" value="SSX17292.1"/>
    <property type="molecule type" value="Genomic_DNA"/>
</dbReference>
<dbReference type="SUPFAM" id="SSF54768">
    <property type="entry name" value="dsRNA-binding domain-like"/>
    <property type="match status" value="1"/>
</dbReference>
<accession>A0A336LH12</accession>
<proteinExistence type="predicted"/>
<evidence type="ECO:0000259" key="1">
    <source>
        <dbReference type="Pfam" id="PF00035"/>
    </source>
</evidence>
<name>A0A336LH12_CULSO</name>
<dbReference type="InterPro" id="IPR013785">
    <property type="entry name" value="Aldolase_TIM"/>
</dbReference>
<dbReference type="Gene3D" id="3.30.160.20">
    <property type="match status" value="1"/>
</dbReference>
<dbReference type="InterPro" id="IPR052582">
    <property type="entry name" value="tRNA-DUS-like"/>
</dbReference>
<dbReference type="Gene3D" id="3.20.20.70">
    <property type="entry name" value="Aldolase class I"/>
    <property type="match status" value="1"/>
</dbReference>
<feature type="domain" description="DRBM" evidence="1">
    <location>
        <begin position="375"/>
        <end position="434"/>
    </location>
</feature>
<dbReference type="Pfam" id="PF01207">
    <property type="entry name" value="Dus"/>
    <property type="match status" value="1"/>
</dbReference>
<dbReference type="CDD" id="cd19871">
    <property type="entry name" value="DSRM_DUS2L"/>
    <property type="match status" value="1"/>
</dbReference>
<evidence type="ECO:0000259" key="2">
    <source>
        <dbReference type="Pfam" id="PF01207"/>
    </source>
</evidence>
<dbReference type="GO" id="GO:0005737">
    <property type="term" value="C:cytoplasm"/>
    <property type="evidence" value="ECO:0007669"/>
    <property type="project" value="TreeGrafter"/>
</dbReference>
<dbReference type="CDD" id="cd02801">
    <property type="entry name" value="DUS_like_FMN"/>
    <property type="match status" value="1"/>
</dbReference>
<dbReference type="PANTHER" id="PTHR45936:SF1">
    <property type="entry name" value="TRNA-DIHYDROURIDINE(20) SYNTHASE [NAD(P)+]-LIKE"/>
    <property type="match status" value="1"/>
</dbReference>
<dbReference type="OMA" id="GPIRTNS"/>
<feature type="domain" description="DUS-like FMN-binding" evidence="2">
    <location>
        <begin position="15"/>
        <end position="254"/>
    </location>
</feature>
<dbReference type="SUPFAM" id="SSF51395">
    <property type="entry name" value="FMN-linked oxidoreductases"/>
    <property type="match status" value="1"/>
</dbReference>
<protein>
    <submittedName>
        <fullName evidence="3">CSON012548 protein</fullName>
    </submittedName>
</protein>
<dbReference type="InterPro" id="IPR044463">
    <property type="entry name" value="DUS2_DSRM"/>
</dbReference>
<dbReference type="VEuPathDB" id="VectorBase:CSON012548"/>
<dbReference type="PANTHER" id="PTHR45936">
    <property type="entry name" value="TRNA-DIHYDROURIDINE(20) SYNTHASE [NAD(P)+]-LIKE"/>
    <property type="match status" value="1"/>
</dbReference>
<evidence type="ECO:0000313" key="3">
    <source>
        <dbReference type="EMBL" id="SSX17292.1"/>
    </source>
</evidence>
<reference evidence="3" key="1">
    <citation type="submission" date="2018-07" db="EMBL/GenBank/DDBJ databases">
        <authorList>
            <person name="Quirk P.G."/>
            <person name="Krulwich T.A."/>
        </authorList>
    </citation>
    <scope>NUCLEOTIDE SEQUENCE</scope>
</reference>
<dbReference type="GO" id="GO:0010468">
    <property type="term" value="P:regulation of gene expression"/>
    <property type="evidence" value="ECO:0007669"/>
    <property type="project" value="UniProtKB-ARBA"/>
</dbReference>
<dbReference type="Pfam" id="PF00035">
    <property type="entry name" value="dsrm"/>
    <property type="match status" value="1"/>
</dbReference>
<sequence>MTSAKNSKMYENKIILAPMVRIGTLPTRVLSLRYGADLVYTEEIIDFKLIKSVRRVNEALNTIDYVESTDGSLVLRICPFEKSRLVLQMGTSCPDRALKVAKLVENDVAAIDINMGCPKEFSVKGGMGVALLYNLENAKKILSNLVQNSKIPITCKIRIMPEVEKTIEIARELEATGISAIGVHGRSRDERPRHPCHTDQIKAVASALQIPVIANGGSKEISNYDAIIKFKEITGASSVMVARSAQWNCSVFRKEGPLPIDDVIKEYLKLAIQYDNAFGNTKYNLQNILREIQETELGKRFLACQSTEELCEIWDLVEYFKEHESKKTHLDSAVRREIIKENPNKKIKLDQENCRDVTIHNVRYLKSKYKENESPKSILYLHSTKNKLPAPKYEINCEGKLFQAIVTYKEKQYSSSYLEVSKRYAEQSAALACIFSLGLVTEEQLIKDGILLNTVTLKNEK</sequence>
<dbReference type="GO" id="GO:0017150">
    <property type="term" value="F:tRNA dihydrouridine synthase activity"/>
    <property type="evidence" value="ECO:0007669"/>
    <property type="project" value="TreeGrafter"/>
</dbReference>
<dbReference type="GO" id="GO:0000049">
    <property type="term" value="F:tRNA binding"/>
    <property type="evidence" value="ECO:0007669"/>
    <property type="project" value="InterPro"/>
</dbReference>
<dbReference type="InterPro" id="IPR014720">
    <property type="entry name" value="dsRBD_dom"/>
</dbReference>